<protein>
    <recommendedName>
        <fullName evidence="5">Small ribosomal subunit protein uS9m</fullName>
    </recommendedName>
    <alternativeName>
        <fullName evidence="6">37S ribosomal protein S9, mitochondrial</fullName>
    </alternativeName>
</protein>
<organism evidence="9 10">
    <name type="scientific">Debaryomyces fabryi</name>
    <dbReference type="NCBI Taxonomy" id="58627"/>
    <lineage>
        <taxon>Eukaryota</taxon>
        <taxon>Fungi</taxon>
        <taxon>Dikarya</taxon>
        <taxon>Ascomycota</taxon>
        <taxon>Saccharomycotina</taxon>
        <taxon>Pichiomycetes</taxon>
        <taxon>Debaryomycetaceae</taxon>
        <taxon>Debaryomyces</taxon>
    </lineage>
</organism>
<dbReference type="InterPro" id="IPR020574">
    <property type="entry name" value="Ribosomal_uS9_CS"/>
</dbReference>
<evidence type="ECO:0000256" key="4">
    <source>
        <dbReference type="ARBA" id="ARBA00023274"/>
    </source>
</evidence>
<reference evidence="9 10" key="1">
    <citation type="submission" date="2015-11" db="EMBL/GenBank/DDBJ databases">
        <title>The genome of Debaryomyces fabryi.</title>
        <authorList>
            <person name="Tafer H."/>
            <person name="Lopandic K."/>
        </authorList>
    </citation>
    <scope>NUCLEOTIDE SEQUENCE [LARGE SCALE GENOMIC DNA]</scope>
    <source>
        <strain evidence="9 10">CBS 789</strain>
    </source>
</reference>
<dbReference type="NCBIfam" id="NF001099">
    <property type="entry name" value="PRK00132.1"/>
    <property type="match status" value="1"/>
</dbReference>
<name>A0A0V1PXE8_9ASCO</name>
<evidence type="ECO:0000313" key="9">
    <source>
        <dbReference type="EMBL" id="KSA00955.1"/>
    </source>
</evidence>
<dbReference type="EMBL" id="LMYN01000068">
    <property type="protein sequence ID" value="KSA00955.1"/>
    <property type="molecule type" value="Genomic_DNA"/>
</dbReference>
<evidence type="ECO:0000256" key="5">
    <source>
        <dbReference type="ARBA" id="ARBA00039318"/>
    </source>
</evidence>
<dbReference type="InterPro" id="IPR000754">
    <property type="entry name" value="Ribosomal_uS9"/>
</dbReference>
<dbReference type="Pfam" id="PF00380">
    <property type="entry name" value="Ribosomal_S9"/>
    <property type="match status" value="1"/>
</dbReference>
<feature type="region of interest" description="Disordered" evidence="8">
    <location>
        <begin position="298"/>
        <end position="323"/>
    </location>
</feature>
<dbReference type="InterPro" id="IPR014721">
    <property type="entry name" value="Ribsml_uS5_D2-typ_fold_subgr"/>
</dbReference>
<dbReference type="GO" id="GO:0003723">
    <property type="term" value="F:RNA binding"/>
    <property type="evidence" value="ECO:0007669"/>
    <property type="project" value="TreeGrafter"/>
</dbReference>
<evidence type="ECO:0000256" key="2">
    <source>
        <dbReference type="ARBA" id="ARBA00022946"/>
    </source>
</evidence>
<dbReference type="GO" id="GO:0005763">
    <property type="term" value="C:mitochondrial small ribosomal subunit"/>
    <property type="evidence" value="ECO:0007669"/>
    <property type="project" value="TreeGrafter"/>
</dbReference>
<dbReference type="InterPro" id="IPR020568">
    <property type="entry name" value="Ribosomal_Su5_D2-typ_SF"/>
</dbReference>
<evidence type="ECO:0000256" key="7">
    <source>
        <dbReference type="RuleBase" id="RU003815"/>
    </source>
</evidence>
<dbReference type="GeneID" id="26840274"/>
<evidence type="ECO:0000313" key="10">
    <source>
        <dbReference type="Proteomes" id="UP000054251"/>
    </source>
</evidence>
<feature type="compositionally biased region" description="Basic residues" evidence="8">
    <location>
        <begin position="304"/>
        <end position="323"/>
    </location>
</feature>
<dbReference type="GO" id="GO:0006412">
    <property type="term" value="P:translation"/>
    <property type="evidence" value="ECO:0007669"/>
    <property type="project" value="InterPro"/>
</dbReference>
<proteinExistence type="inferred from homology"/>
<gene>
    <name evidence="9" type="ORF">AC631_03265</name>
</gene>
<evidence type="ECO:0000256" key="1">
    <source>
        <dbReference type="ARBA" id="ARBA00005251"/>
    </source>
</evidence>
<dbReference type="SUPFAM" id="SSF54211">
    <property type="entry name" value="Ribosomal protein S5 domain 2-like"/>
    <property type="match status" value="1"/>
</dbReference>
<evidence type="ECO:0000256" key="3">
    <source>
        <dbReference type="ARBA" id="ARBA00022980"/>
    </source>
</evidence>
<dbReference type="InterPro" id="IPR023035">
    <property type="entry name" value="Ribosomal_uS9_bac/plastid"/>
</dbReference>
<evidence type="ECO:0000256" key="8">
    <source>
        <dbReference type="SAM" id="MobiDB-lite"/>
    </source>
</evidence>
<dbReference type="GO" id="GO:0003735">
    <property type="term" value="F:structural constituent of ribosome"/>
    <property type="evidence" value="ECO:0007669"/>
    <property type="project" value="InterPro"/>
</dbReference>
<sequence length="323" mass="37082">MSLRLLYSISGLRISNRTFCRTAFRLQEQANQAHESTDVEINGRPLIPANLKNARGERLMIPSKLQENSLRNYELERLRIIPKLNTFYGGNPVHEENLNTLNGLIRKYINLPTRIVDDKEIQNTKFVSFEEYKSRIQSGTRLKPIHHKELTQLLHRLRSIDQELMPREVSDVLTKFTNTSSESAKALQKVKTLDEFGRAISLGKRKRSVAKVYLTKGDGQVMINGKSLFEYFPKEADRRRIAYPFQVVSQEGQYNVFAEVHSGGSTGQAEAIMYGIAKDLVIFNPLLKSRLHKSGLMTRDARKVERKKPGKVKARKSPTWVKR</sequence>
<keyword evidence="10" id="KW-1185">Reference proteome</keyword>
<dbReference type="OrthoDB" id="10254627at2759"/>
<keyword evidence="4 7" id="KW-0687">Ribonucleoprotein</keyword>
<dbReference type="Gene3D" id="3.30.230.10">
    <property type="match status" value="1"/>
</dbReference>
<dbReference type="PANTHER" id="PTHR21569">
    <property type="entry name" value="RIBOSOMAL PROTEIN S9"/>
    <property type="match status" value="1"/>
</dbReference>
<dbReference type="RefSeq" id="XP_015467057.1">
    <property type="nucleotide sequence ID" value="XM_015612094.1"/>
</dbReference>
<comment type="similarity">
    <text evidence="1 7">Belongs to the universal ribosomal protein uS9 family.</text>
</comment>
<keyword evidence="3 7" id="KW-0689">Ribosomal protein</keyword>
<evidence type="ECO:0000256" key="6">
    <source>
        <dbReference type="ARBA" id="ARBA00042623"/>
    </source>
</evidence>
<accession>A0A0V1PXE8</accession>
<dbReference type="PROSITE" id="PS00360">
    <property type="entry name" value="RIBOSOMAL_S9"/>
    <property type="match status" value="1"/>
</dbReference>
<dbReference type="AlphaFoldDB" id="A0A0V1PXE8"/>
<comment type="caution">
    <text evidence="9">The sequence shown here is derived from an EMBL/GenBank/DDBJ whole genome shotgun (WGS) entry which is preliminary data.</text>
</comment>
<keyword evidence="2" id="KW-0809">Transit peptide</keyword>
<dbReference type="PANTHER" id="PTHR21569:SF1">
    <property type="entry name" value="SMALL RIBOSOMAL SUBUNIT PROTEIN US9M"/>
    <property type="match status" value="1"/>
</dbReference>
<dbReference type="Proteomes" id="UP000054251">
    <property type="component" value="Unassembled WGS sequence"/>
</dbReference>
<dbReference type="FunFam" id="3.30.230.10:FF:000001">
    <property type="entry name" value="30S ribosomal protein S9"/>
    <property type="match status" value="1"/>
</dbReference>